<keyword evidence="1" id="KW-0812">Transmembrane</keyword>
<gene>
    <name evidence="3" type="primary">LOC105844167</name>
</gene>
<dbReference type="GeneID" id="105844167"/>
<keyword evidence="1" id="KW-0472">Membrane</keyword>
<keyword evidence="2" id="KW-1185">Reference proteome</keyword>
<feature type="transmembrane region" description="Helical" evidence="1">
    <location>
        <begin position="280"/>
        <end position="302"/>
    </location>
</feature>
<reference evidence="3" key="2">
    <citation type="submission" date="2025-08" db="UniProtKB">
        <authorList>
            <consortium name="RefSeq"/>
        </authorList>
    </citation>
    <scope>IDENTIFICATION</scope>
</reference>
<dbReference type="RefSeq" id="XP_065647915.1">
    <property type="nucleotide sequence ID" value="XM_065791843.1"/>
</dbReference>
<name>A0ABM4BG11_HYDVU</name>
<sequence>MSNKKIIFTLRNIFVHFIFILYCSLLWWKLIEIGLISNYKSLNLIIICVVWSCAFLTINFVSGYLANKERPPKYFLKTWLNIPMLTFVVLNLPPYGFTLNHIYGTQENDYVNLQDYSKNITCIEHKSRIPDFIILQMAMPVLLLTFLIYPLPQRAYSGAEYLAIALEFMNAFDIMDMVPDIFYIRGYGNGWFVIFYASLGISVIMLSFPVKIETDDIFWPDLLIKTFTVAKNVSNENSFSLLNDPHTIVTTNTAANKQSILSMQQSSTIDKKALKYRKSIFLKMFKSFFTIIFMDGCFALIRFKIMISENSAEIGFNMFVKNVILATLHLNYFLKHLRNLISLNKHLKHICEENTSRVAKCCK</sequence>
<dbReference type="Proteomes" id="UP001652625">
    <property type="component" value="Chromosome 02"/>
</dbReference>
<feature type="transmembrane region" description="Helical" evidence="1">
    <location>
        <begin position="132"/>
        <end position="149"/>
    </location>
</feature>
<evidence type="ECO:0000256" key="1">
    <source>
        <dbReference type="SAM" id="Phobius"/>
    </source>
</evidence>
<protein>
    <submittedName>
        <fullName evidence="3">Uncharacterized protein LOC105844167 isoform X2</fullName>
    </submittedName>
</protein>
<feature type="transmembrane region" description="Helical" evidence="1">
    <location>
        <begin position="12"/>
        <end position="30"/>
    </location>
</feature>
<evidence type="ECO:0000313" key="3">
    <source>
        <dbReference type="RefSeq" id="XP_065647915.1"/>
    </source>
</evidence>
<evidence type="ECO:0000313" key="2">
    <source>
        <dbReference type="Proteomes" id="UP001652625"/>
    </source>
</evidence>
<reference evidence="2" key="1">
    <citation type="submission" date="2025-05" db="UniProtKB">
        <authorList>
            <consortium name="RefSeq"/>
        </authorList>
    </citation>
    <scope>NUCLEOTIDE SEQUENCE [LARGE SCALE GENOMIC DNA]</scope>
</reference>
<organism evidence="2 3">
    <name type="scientific">Hydra vulgaris</name>
    <name type="common">Hydra</name>
    <name type="synonym">Hydra attenuata</name>
    <dbReference type="NCBI Taxonomy" id="6087"/>
    <lineage>
        <taxon>Eukaryota</taxon>
        <taxon>Metazoa</taxon>
        <taxon>Cnidaria</taxon>
        <taxon>Hydrozoa</taxon>
        <taxon>Hydroidolina</taxon>
        <taxon>Anthoathecata</taxon>
        <taxon>Aplanulata</taxon>
        <taxon>Hydridae</taxon>
        <taxon>Hydra</taxon>
    </lineage>
</organism>
<accession>A0ABM4BG11</accession>
<feature type="transmembrane region" description="Helical" evidence="1">
    <location>
        <begin position="314"/>
        <end position="334"/>
    </location>
</feature>
<keyword evidence="1" id="KW-1133">Transmembrane helix</keyword>
<feature type="transmembrane region" description="Helical" evidence="1">
    <location>
        <begin position="190"/>
        <end position="210"/>
    </location>
</feature>
<proteinExistence type="predicted"/>
<feature type="transmembrane region" description="Helical" evidence="1">
    <location>
        <begin position="42"/>
        <end position="66"/>
    </location>
</feature>